<dbReference type="Gene3D" id="2.40.170.20">
    <property type="entry name" value="TonB-dependent receptor, beta-barrel domain"/>
    <property type="match status" value="1"/>
</dbReference>
<dbReference type="RefSeq" id="WP_243924540.1">
    <property type="nucleotide sequence ID" value="NZ_JALHLG010000075.1"/>
</dbReference>
<evidence type="ECO:0000256" key="5">
    <source>
        <dbReference type="ARBA" id="ARBA00022729"/>
    </source>
</evidence>
<evidence type="ECO:0000259" key="12">
    <source>
        <dbReference type="Pfam" id="PF00593"/>
    </source>
</evidence>
<evidence type="ECO:0000256" key="2">
    <source>
        <dbReference type="ARBA" id="ARBA00022448"/>
    </source>
</evidence>
<dbReference type="EMBL" id="JALHLG010000075">
    <property type="protein sequence ID" value="MCJ2189214.1"/>
    <property type="molecule type" value="Genomic_DNA"/>
</dbReference>
<organism evidence="14 15">
    <name type="scientific">Novosphingobium beihaiensis</name>
    <dbReference type="NCBI Taxonomy" id="2930389"/>
    <lineage>
        <taxon>Bacteria</taxon>
        <taxon>Pseudomonadati</taxon>
        <taxon>Pseudomonadota</taxon>
        <taxon>Alphaproteobacteria</taxon>
        <taxon>Sphingomonadales</taxon>
        <taxon>Sphingomonadaceae</taxon>
        <taxon>Novosphingobium</taxon>
    </lineage>
</organism>
<keyword evidence="4 10" id="KW-0812">Transmembrane</keyword>
<dbReference type="InterPro" id="IPR000531">
    <property type="entry name" value="Beta-barrel_TonB"/>
</dbReference>
<comment type="similarity">
    <text evidence="10 11">Belongs to the TonB-dependent receptor family.</text>
</comment>
<keyword evidence="6 11" id="KW-0798">TonB box</keyword>
<dbReference type="PANTHER" id="PTHR30069">
    <property type="entry name" value="TONB-DEPENDENT OUTER MEMBRANE RECEPTOR"/>
    <property type="match status" value="1"/>
</dbReference>
<evidence type="ECO:0000256" key="9">
    <source>
        <dbReference type="ARBA" id="ARBA00023237"/>
    </source>
</evidence>
<dbReference type="InterPro" id="IPR039426">
    <property type="entry name" value="TonB-dep_rcpt-like"/>
</dbReference>
<dbReference type="Pfam" id="PF07715">
    <property type="entry name" value="Plug"/>
    <property type="match status" value="1"/>
</dbReference>
<keyword evidence="9 10" id="KW-0998">Cell outer membrane</keyword>
<evidence type="ECO:0000256" key="1">
    <source>
        <dbReference type="ARBA" id="ARBA00004571"/>
    </source>
</evidence>
<dbReference type="SUPFAM" id="SSF56925">
    <property type="entry name" value="OMPA-like"/>
    <property type="match status" value="1"/>
</dbReference>
<evidence type="ECO:0000256" key="6">
    <source>
        <dbReference type="ARBA" id="ARBA00023077"/>
    </source>
</evidence>
<dbReference type="InterPro" id="IPR011250">
    <property type="entry name" value="OMP/PagP_B-barrel"/>
</dbReference>
<comment type="subcellular location">
    <subcellularLocation>
        <location evidence="1 10">Cell outer membrane</location>
        <topology evidence="1 10">Multi-pass membrane protein</topology>
    </subcellularLocation>
</comment>
<evidence type="ECO:0000256" key="4">
    <source>
        <dbReference type="ARBA" id="ARBA00022692"/>
    </source>
</evidence>
<dbReference type="PROSITE" id="PS52016">
    <property type="entry name" value="TONB_DEPENDENT_REC_3"/>
    <property type="match status" value="1"/>
</dbReference>
<evidence type="ECO:0000256" key="3">
    <source>
        <dbReference type="ARBA" id="ARBA00022452"/>
    </source>
</evidence>
<protein>
    <submittedName>
        <fullName evidence="14">TonB-dependent receptor</fullName>
    </submittedName>
</protein>
<evidence type="ECO:0000256" key="11">
    <source>
        <dbReference type="RuleBase" id="RU003357"/>
    </source>
</evidence>
<keyword evidence="15" id="KW-1185">Reference proteome</keyword>
<comment type="caution">
    <text evidence="14">The sequence shown here is derived from an EMBL/GenBank/DDBJ whole genome shotgun (WGS) entry which is preliminary data.</text>
</comment>
<keyword evidence="3 10" id="KW-1134">Transmembrane beta strand</keyword>
<keyword evidence="7 10" id="KW-0472">Membrane</keyword>
<keyword evidence="5" id="KW-0732">Signal</keyword>
<gene>
    <name evidence="14" type="ORF">MTR66_20700</name>
</gene>
<evidence type="ECO:0000259" key="13">
    <source>
        <dbReference type="Pfam" id="PF07715"/>
    </source>
</evidence>
<feature type="domain" description="TonB-dependent receptor-like beta-barrel" evidence="12">
    <location>
        <begin position="248"/>
        <end position="698"/>
    </location>
</feature>
<dbReference type="InterPro" id="IPR012910">
    <property type="entry name" value="Plug_dom"/>
</dbReference>
<dbReference type="InterPro" id="IPR036942">
    <property type="entry name" value="Beta-barrel_TonB_sf"/>
</dbReference>
<evidence type="ECO:0000256" key="7">
    <source>
        <dbReference type="ARBA" id="ARBA00023136"/>
    </source>
</evidence>
<dbReference type="Pfam" id="PF00593">
    <property type="entry name" value="TonB_dep_Rec_b-barrel"/>
    <property type="match status" value="1"/>
</dbReference>
<proteinExistence type="inferred from homology"/>
<keyword evidence="2 10" id="KW-0813">Transport</keyword>
<dbReference type="InterPro" id="IPR037066">
    <property type="entry name" value="Plug_dom_sf"/>
</dbReference>
<accession>A0ABT0BW00</accession>
<name>A0ABT0BW00_9SPHN</name>
<evidence type="ECO:0000313" key="14">
    <source>
        <dbReference type="EMBL" id="MCJ2189214.1"/>
    </source>
</evidence>
<evidence type="ECO:0000256" key="10">
    <source>
        <dbReference type="PROSITE-ProRule" id="PRU01360"/>
    </source>
</evidence>
<evidence type="ECO:0000256" key="8">
    <source>
        <dbReference type="ARBA" id="ARBA00023170"/>
    </source>
</evidence>
<feature type="domain" description="TonB-dependent receptor plug" evidence="13">
    <location>
        <begin position="14"/>
        <end position="116"/>
    </location>
</feature>
<dbReference type="Proteomes" id="UP001202281">
    <property type="component" value="Unassembled WGS sequence"/>
</dbReference>
<sequence>MTANSREELRNVLSPGVVSVVYPDDTRGEHKSLPDLLDQIPGVFVRRVAGTGGYTTTSIRGSAPSQVNIYIDGVPYNTSSEVAADISTIPIENVERVEVYRGTTPARFSGAPLGGAINIVTKRATGLSGTVSGGVRSFGGWQTSANINAPLFGGSLLLGVDMDHSKGDFRYLDYVFDQLRSLNGGLAPDGKPITYYDRYDFLFASYGLPARNPSPPANFPIERRRLNNSFQKDNILVKWNSDHFTAKYSYTYLNRLMPVNIQNEYEYNDLPEYAYPLPASAYGDNYPSVRNPRLQQVQKQHDVALGWHNRFGRLEVAVALNAMDQDKHYANLDQFGLGGLGRFWSDFRTRRYGGQLDLAFTLGKDGPIRQRIELHAQGSQETMHADASDLDMGMPSPEQANLYRRYRRHLVNFQAQDTITVRPLGDLELTPIARVERLFGPALGEAENPFGPSSGDYGWKPTWSISAKKNFGGWLLFADYGTYNRYPNFYEIYGDGVFVQAGSSALGNITPLLREHGNNADIGFGWNGTVVDDLRASFRTTFFRRKTYDTITLYSTPIGGKYINSGTTVTKGVEFEGNLILGKSADLQAAATYQKGHYVEGSYYTFGGISALQRVGDDRLYTLNNPRFTANARLNLHFLDGALTTFGEVKHTGKRYTYQRDATIDGNGGFAYDLPLTTIDLGAHYKLPHGLALSAGVNDVFNAGPRQKAYNPNYYNQFNYNSSETDYQSVTVPTLYSNVGYPQQGRTFYLTIAKSFGAGDKDRTSDRIKLDRSTAPWTGFYAGGSIGRGWQAEHANESLAFDTNANGVFTDYVPGARVFDEWFLNFNGNGFQRGFDGRGTALGKVAADGIAADRNRRLSYGFRAGYDRQIGDWVIGAVGEWASYRLIDAVSGYGLLFHVDDVMGEVLDEDSYAFTRRLNSIASLRLRGGYSWRGLLGYVTGGLARGDVDHGFLTTNTVNRFTERGTGNHRWGYQYGFGLEHRVAGPFTLGVEFLHTRLRDGEYTVQAGVNPDAPVYNGFQQCATCFSTDIKRASSRYEISSVRLTAGIRF</sequence>
<dbReference type="SUPFAM" id="SSF56935">
    <property type="entry name" value="Porins"/>
    <property type="match status" value="1"/>
</dbReference>
<dbReference type="PANTHER" id="PTHR30069:SF29">
    <property type="entry name" value="HEMOGLOBIN AND HEMOGLOBIN-HAPTOGLOBIN-BINDING PROTEIN 1-RELATED"/>
    <property type="match status" value="1"/>
</dbReference>
<reference evidence="14 15" key="1">
    <citation type="submission" date="2022-04" db="EMBL/GenBank/DDBJ databases">
        <title>Identification of a novel bacterium isolated from mangrove sediments.</title>
        <authorList>
            <person name="Pan X."/>
        </authorList>
    </citation>
    <scope>NUCLEOTIDE SEQUENCE [LARGE SCALE GENOMIC DNA]</scope>
    <source>
        <strain evidence="14 15">B2638</strain>
    </source>
</reference>
<keyword evidence="8 14" id="KW-0675">Receptor</keyword>
<dbReference type="Gene3D" id="2.170.130.10">
    <property type="entry name" value="TonB-dependent receptor, plug domain"/>
    <property type="match status" value="1"/>
</dbReference>
<evidence type="ECO:0000313" key="15">
    <source>
        <dbReference type="Proteomes" id="UP001202281"/>
    </source>
</evidence>